<reference evidence="3" key="1">
    <citation type="journal article" date="2019" name="Int. J. Syst. Evol. Microbiol.">
        <title>The Global Catalogue of Microorganisms (GCM) 10K type strain sequencing project: providing services to taxonomists for standard genome sequencing and annotation.</title>
        <authorList>
            <consortium name="The Broad Institute Genomics Platform"/>
            <consortium name="The Broad Institute Genome Sequencing Center for Infectious Disease"/>
            <person name="Wu L."/>
            <person name="Ma J."/>
        </authorList>
    </citation>
    <scope>NUCLEOTIDE SEQUENCE [LARGE SCALE GENOMIC DNA]</scope>
    <source>
        <strain evidence="3">CCUG 55995</strain>
    </source>
</reference>
<dbReference type="Proteomes" id="UP001595952">
    <property type="component" value="Unassembled WGS sequence"/>
</dbReference>
<gene>
    <name evidence="2" type="ORF">ACFO0D_04820</name>
</gene>
<sequence length="312" mass="33921">MTHSVQDAARTTRIDPNLTLGEVALTVRNLDRTVQFYTHFLGLVLLARDATRAVLGTADGHPLVTLRHDPNAFKAPSNATGLYHLAIAFPTRPDLARWLKYVAELGLQLGQSDHLTHEAFYFDDPEGNGIEIYVDWPQEQWPFKDGKFTADAATRKAIDIPDLLGTLSATDAGWKGAPNGTRMGHVHLKMSDPVQTRRFYEAVLGFDIGFDDMGAVFAGAGGYHHHVGNNAWHSRGGRKAPQGALGLRHYVIELSNQTELDAVTTRLTNAGIPVHETSAGRVTQDPSGNQVLLRAAKSTAESALATLELTTA</sequence>
<evidence type="ECO:0000313" key="2">
    <source>
        <dbReference type="EMBL" id="MFC4637663.1"/>
    </source>
</evidence>
<name>A0ABV9I636_9DEIO</name>
<dbReference type="PROSITE" id="PS51819">
    <property type="entry name" value="VOC"/>
    <property type="match status" value="2"/>
</dbReference>
<dbReference type="Gene3D" id="3.10.180.10">
    <property type="entry name" value="2,3-Dihydroxybiphenyl 1,2-Dioxygenase, domain 1"/>
    <property type="match status" value="2"/>
</dbReference>
<comment type="caution">
    <text evidence="2">The sequence shown here is derived from an EMBL/GenBank/DDBJ whole genome shotgun (WGS) entry which is preliminary data.</text>
</comment>
<dbReference type="Pfam" id="PF00903">
    <property type="entry name" value="Glyoxalase"/>
    <property type="match status" value="2"/>
</dbReference>
<dbReference type="InterPro" id="IPR037523">
    <property type="entry name" value="VOC_core"/>
</dbReference>
<dbReference type="EMBL" id="JBHSEI010000002">
    <property type="protein sequence ID" value="MFC4637663.1"/>
    <property type="molecule type" value="Genomic_DNA"/>
</dbReference>
<proteinExistence type="predicted"/>
<dbReference type="InterPro" id="IPR004360">
    <property type="entry name" value="Glyas_Fos-R_dOase_dom"/>
</dbReference>
<dbReference type="SUPFAM" id="SSF54593">
    <property type="entry name" value="Glyoxalase/Bleomycin resistance protein/Dihydroxybiphenyl dioxygenase"/>
    <property type="match status" value="2"/>
</dbReference>
<protein>
    <submittedName>
        <fullName evidence="2">VOC family protein</fullName>
    </submittedName>
</protein>
<accession>A0ABV9I636</accession>
<dbReference type="PANTHER" id="PTHR43279">
    <property type="entry name" value="CATECHOL-2,3-DIOXYGENASE"/>
    <property type="match status" value="1"/>
</dbReference>
<dbReference type="PANTHER" id="PTHR43279:SF1">
    <property type="entry name" value="CATECHOL-2,3-DIOXYGENASE"/>
    <property type="match status" value="1"/>
</dbReference>
<feature type="domain" description="VOC" evidence="1">
    <location>
        <begin position="19"/>
        <end position="135"/>
    </location>
</feature>
<dbReference type="InterPro" id="IPR029068">
    <property type="entry name" value="Glyas_Bleomycin-R_OHBP_Dase"/>
</dbReference>
<organism evidence="2 3">
    <name type="scientific">Deinococcus hohokamensis</name>
    <dbReference type="NCBI Taxonomy" id="309883"/>
    <lineage>
        <taxon>Bacteria</taxon>
        <taxon>Thermotogati</taxon>
        <taxon>Deinococcota</taxon>
        <taxon>Deinococci</taxon>
        <taxon>Deinococcales</taxon>
        <taxon>Deinococcaceae</taxon>
        <taxon>Deinococcus</taxon>
    </lineage>
</organism>
<evidence type="ECO:0000313" key="3">
    <source>
        <dbReference type="Proteomes" id="UP001595952"/>
    </source>
</evidence>
<dbReference type="RefSeq" id="WP_380060700.1">
    <property type="nucleotide sequence ID" value="NZ_JBHSEI010000002.1"/>
</dbReference>
<feature type="domain" description="VOC" evidence="1">
    <location>
        <begin position="182"/>
        <end position="312"/>
    </location>
</feature>
<evidence type="ECO:0000259" key="1">
    <source>
        <dbReference type="PROSITE" id="PS51819"/>
    </source>
</evidence>
<keyword evidence="3" id="KW-1185">Reference proteome</keyword>